<feature type="transmembrane region" description="Helical" evidence="8">
    <location>
        <begin position="12"/>
        <end position="32"/>
    </location>
</feature>
<feature type="transmembrane region" description="Helical" evidence="8">
    <location>
        <begin position="111"/>
        <end position="135"/>
    </location>
</feature>
<protein>
    <submittedName>
        <fullName evidence="9">ABC transporter permease</fullName>
    </submittedName>
</protein>
<dbReference type="PROSITE" id="PS51257">
    <property type="entry name" value="PROKAR_LIPOPROTEIN"/>
    <property type="match status" value="1"/>
</dbReference>
<keyword evidence="4" id="KW-0997">Cell inner membrane</keyword>
<feature type="transmembrane region" description="Helical" evidence="8">
    <location>
        <begin position="210"/>
        <end position="231"/>
    </location>
</feature>
<evidence type="ECO:0000256" key="4">
    <source>
        <dbReference type="ARBA" id="ARBA00022519"/>
    </source>
</evidence>
<reference evidence="9 10" key="1">
    <citation type="journal article" date="2017" name="Syst. Appl. Microbiol.">
        <title>Soybeans inoculated with root zone soils of Canadian native legumes harbour diverse and novel Bradyrhizobium spp. that possess agricultural potential.</title>
        <authorList>
            <person name="Bromfield E.S.P."/>
            <person name="Cloutier S."/>
            <person name="Tambong J.T."/>
            <person name="Tran Thi T.V."/>
        </authorList>
    </citation>
    <scope>NUCLEOTIDE SEQUENCE [LARGE SCALE GENOMIC DNA]</scope>
    <source>
        <strain evidence="9 10">323S2</strain>
    </source>
</reference>
<keyword evidence="7 8" id="KW-0472">Membrane</keyword>
<evidence type="ECO:0000256" key="3">
    <source>
        <dbReference type="ARBA" id="ARBA00022475"/>
    </source>
</evidence>
<dbReference type="PANTHER" id="PTHR32196">
    <property type="entry name" value="ABC TRANSPORTER PERMEASE PROTEIN YPHD-RELATED-RELATED"/>
    <property type="match status" value="1"/>
</dbReference>
<proteinExistence type="predicted"/>
<accession>A0A9X9YJL5</accession>
<dbReference type="AlphaFoldDB" id="A0A9X9YJL5"/>
<dbReference type="CDD" id="cd06579">
    <property type="entry name" value="TM_PBP1_transp_AraH_like"/>
    <property type="match status" value="1"/>
</dbReference>
<feature type="transmembrane region" description="Helical" evidence="8">
    <location>
        <begin position="243"/>
        <end position="260"/>
    </location>
</feature>
<dbReference type="Pfam" id="PF02653">
    <property type="entry name" value="BPD_transp_2"/>
    <property type="match status" value="1"/>
</dbReference>
<evidence type="ECO:0000256" key="1">
    <source>
        <dbReference type="ARBA" id="ARBA00004651"/>
    </source>
</evidence>
<keyword evidence="2" id="KW-0813">Transport</keyword>
<keyword evidence="6 8" id="KW-1133">Transmembrane helix</keyword>
<evidence type="ECO:0000313" key="9">
    <source>
        <dbReference type="EMBL" id="UGX91120.1"/>
    </source>
</evidence>
<evidence type="ECO:0000313" key="10">
    <source>
        <dbReference type="Proteomes" id="UP000564836"/>
    </source>
</evidence>
<dbReference type="GO" id="GO:0005886">
    <property type="term" value="C:plasma membrane"/>
    <property type="evidence" value="ECO:0007669"/>
    <property type="project" value="UniProtKB-SubCell"/>
</dbReference>
<dbReference type="PANTHER" id="PTHR32196:SF21">
    <property type="entry name" value="ABC TRANSPORTER PERMEASE PROTEIN YPHD-RELATED"/>
    <property type="match status" value="1"/>
</dbReference>
<organism evidence="9 10">
    <name type="scientific">Bradyrhizobium barranii subsp. barranii</name>
    <dbReference type="NCBI Taxonomy" id="2823807"/>
    <lineage>
        <taxon>Bacteria</taxon>
        <taxon>Pseudomonadati</taxon>
        <taxon>Pseudomonadota</taxon>
        <taxon>Alphaproteobacteria</taxon>
        <taxon>Hyphomicrobiales</taxon>
        <taxon>Nitrobacteraceae</taxon>
        <taxon>Bradyrhizobium</taxon>
        <taxon>Bradyrhizobium barranii</taxon>
    </lineage>
</organism>
<gene>
    <name evidence="9" type="ORF">G6321_00035685</name>
</gene>
<evidence type="ECO:0000256" key="2">
    <source>
        <dbReference type="ARBA" id="ARBA00022448"/>
    </source>
</evidence>
<keyword evidence="3" id="KW-1003">Cell membrane</keyword>
<feature type="transmembrane region" description="Helical" evidence="8">
    <location>
        <begin position="76"/>
        <end position="105"/>
    </location>
</feature>
<reference evidence="9 10" key="2">
    <citation type="journal article" date="2022" name="Int. J. Syst. Evol. Microbiol.">
        <title>Strains of Bradyrhizobium barranii sp. nov. associated with legumes native to Canada are symbionts of soybeans and belong to different subspecies (subsp. barranii subsp. nov. and subsp. apii subsp. nov.) and symbiovars (sv. glycinearum and sv. septentrionale).</title>
        <authorList>
            <person name="Bromfield E.S.P."/>
            <person name="Cloutier S."/>
            <person name="Wasai-Hara S."/>
            <person name="Minamisawa K."/>
        </authorList>
    </citation>
    <scope>NUCLEOTIDE SEQUENCE [LARGE SCALE GENOMIC DNA]</scope>
    <source>
        <strain evidence="9 10">323S2</strain>
    </source>
</reference>
<sequence length="335" mass="34606">MARNAGWRLSQLVLRYGLLFVLAVLVTSFALACPGFSTGTNLDSMLRAASIAAIMYGGATWAIASGEIDVSFMQIAAVANMLVAATIPYGWALAVSLGVLAGLGIGLLNGLIVGLLRLPSLIVTIATGGIALSIATSIGRGSSVSIANAGFIGEFLSVNIVGIPAVASLAAVIYGIGWYLQERLLFGHYLYATAQNRRAVMEAGIPVSKIIVILFAISGVTSATAGILLAADLASGQPRIGESYFLDGLTAIFLGALVIRPFEPNALGTLVGVLLLATLTSGTALLGWTDWQQQMLKGFLLLVSLVVVFGARHATVEDGEANGAQAARKHTAMES</sequence>
<feature type="transmembrane region" description="Helical" evidence="8">
    <location>
        <begin position="156"/>
        <end position="180"/>
    </location>
</feature>
<feature type="transmembrane region" description="Helical" evidence="8">
    <location>
        <begin position="266"/>
        <end position="288"/>
    </location>
</feature>
<evidence type="ECO:0000256" key="8">
    <source>
        <dbReference type="SAM" id="Phobius"/>
    </source>
</evidence>
<dbReference type="InterPro" id="IPR001851">
    <property type="entry name" value="ABC_transp_permease"/>
</dbReference>
<dbReference type="EMBL" id="CP088280">
    <property type="protein sequence ID" value="UGX91120.1"/>
    <property type="molecule type" value="Genomic_DNA"/>
</dbReference>
<feature type="transmembrane region" description="Helical" evidence="8">
    <location>
        <begin position="44"/>
        <end position="64"/>
    </location>
</feature>
<dbReference type="Proteomes" id="UP000564836">
    <property type="component" value="Chromosome"/>
</dbReference>
<evidence type="ECO:0000256" key="7">
    <source>
        <dbReference type="ARBA" id="ARBA00023136"/>
    </source>
</evidence>
<dbReference type="RefSeq" id="WP_224517065.1">
    <property type="nucleotide sequence ID" value="NZ_CP088280.1"/>
</dbReference>
<evidence type="ECO:0000256" key="6">
    <source>
        <dbReference type="ARBA" id="ARBA00022989"/>
    </source>
</evidence>
<evidence type="ECO:0000256" key="5">
    <source>
        <dbReference type="ARBA" id="ARBA00022692"/>
    </source>
</evidence>
<name>A0A9X9YJL5_9BRAD</name>
<comment type="subcellular location">
    <subcellularLocation>
        <location evidence="1">Cell membrane</location>
        <topology evidence="1">Multi-pass membrane protein</topology>
    </subcellularLocation>
</comment>
<keyword evidence="5 8" id="KW-0812">Transmembrane</keyword>
<dbReference type="GO" id="GO:0022857">
    <property type="term" value="F:transmembrane transporter activity"/>
    <property type="evidence" value="ECO:0007669"/>
    <property type="project" value="InterPro"/>
</dbReference>